<feature type="transmembrane region" description="Helical" evidence="1">
    <location>
        <begin position="383"/>
        <end position="404"/>
    </location>
</feature>
<gene>
    <name evidence="2" type="ORF">H8S23_12545</name>
</gene>
<feature type="transmembrane region" description="Helical" evidence="1">
    <location>
        <begin position="148"/>
        <end position="172"/>
    </location>
</feature>
<feature type="transmembrane region" description="Helical" evidence="1">
    <location>
        <begin position="22"/>
        <end position="44"/>
    </location>
</feature>
<protein>
    <submittedName>
        <fullName evidence="2">DUF4173 domain-containing protein</fullName>
    </submittedName>
</protein>
<dbReference type="RefSeq" id="WP_186888698.1">
    <property type="nucleotide sequence ID" value="NZ_JACONZ010000005.1"/>
</dbReference>
<dbReference type="Proteomes" id="UP000659630">
    <property type="component" value="Unassembled WGS sequence"/>
</dbReference>
<feature type="transmembrane region" description="Helical" evidence="1">
    <location>
        <begin position="239"/>
        <end position="268"/>
    </location>
</feature>
<feature type="transmembrane region" description="Helical" evidence="1">
    <location>
        <begin position="354"/>
        <end position="371"/>
    </location>
</feature>
<feature type="transmembrane region" description="Helical" evidence="1">
    <location>
        <begin position="196"/>
        <end position="218"/>
    </location>
</feature>
<dbReference type="InterPro" id="IPR025291">
    <property type="entry name" value="DUF4153"/>
</dbReference>
<feature type="transmembrane region" description="Helical" evidence="1">
    <location>
        <begin position="56"/>
        <end position="74"/>
    </location>
</feature>
<dbReference type="EMBL" id="JACONZ010000005">
    <property type="protein sequence ID" value="MBC5582334.1"/>
    <property type="molecule type" value="Genomic_DNA"/>
</dbReference>
<proteinExistence type="predicted"/>
<dbReference type="Pfam" id="PF13687">
    <property type="entry name" value="DUF4153"/>
    <property type="match status" value="1"/>
</dbReference>
<comment type="caution">
    <text evidence="2">The sequence shown here is derived from an EMBL/GenBank/DDBJ whole genome shotgun (WGS) entry which is preliminary data.</text>
</comment>
<organism evidence="2 3">
    <name type="scientific">Anaerofilum hominis</name>
    <dbReference type="NCBI Taxonomy" id="2763016"/>
    <lineage>
        <taxon>Bacteria</taxon>
        <taxon>Bacillati</taxon>
        <taxon>Bacillota</taxon>
        <taxon>Clostridia</taxon>
        <taxon>Eubacteriales</taxon>
        <taxon>Oscillospiraceae</taxon>
        <taxon>Anaerofilum</taxon>
    </lineage>
</organism>
<reference evidence="2" key="1">
    <citation type="submission" date="2020-08" db="EMBL/GenBank/DDBJ databases">
        <title>Genome public.</title>
        <authorList>
            <person name="Liu C."/>
            <person name="Sun Q."/>
        </authorList>
    </citation>
    <scope>NUCLEOTIDE SEQUENCE</scope>
    <source>
        <strain evidence="2">BX8</strain>
    </source>
</reference>
<feature type="transmembrane region" description="Helical" evidence="1">
    <location>
        <begin position="80"/>
        <end position="99"/>
    </location>
</feature>
<feature type="transmembrane region" description="Helical" evidence="1">
    <location>
        <begin position="319"/>
        <end position="348"/>
    </location>
</feature>
<evidence type="ECO:0000256" key="1">
    <source>
        <dbReference type="SAM" id="Phobius"/>
    </source>
</evidence>
<evidence type="ECO:0000313" key="2">
    <source>
        <dbReference type="EMBL" id="MBC5582334.1"/>
    </source>
</evidence>
<keyword evidence="3" id="KW-1185">Reference proteome</keyword>
<keyword evidence="1" id="KW-0812">Transmembrane</keyword>
<dbReference type="AlphaFoldDB" id="A0A923RF85"/>
<accession>A0A923RF85</accession>
<evidence type="ECO:0000313" key="3">
    <source>
        <dbReference type="Proteomes" id="UP000659630"/>
    </source>
</evidence>
<name>A0A923RF85_9FIRM</name>
<keyword evidence="1" id="KW-0472">Membrane</keyword>
<feature type="transmembrane region" description="Helical" evidence="1">
    <location>
        <begin position="288"/>
        <end position="307"/>
    </location>
</feature>
<keyword evidence="1" id="KW-1133">Transmembrane helix</keyword>
<sequence>MDAVFALCAFALGYLFLRLVTVFYAGAGVTIFAALYAVLVLAYAHCSGVRCSRAGWGWLAFFLADSLLFLRGIAAPLQPAALLFLAGLAVYWTLVLFGARLSGRVDGCLGGDLRNAFWWGPFGNFSALPGALAHGLKRRGPGQKQRGAAAPAVLLGILLTLLLMPLVLFLLAGADPSFERALSVLFGWIDFDFPSVFLRLVLAVPVSFYLFGLFWGARRGAGLRSSAEKLCQAAEKRRSLGFAAAGIPIAALLAVYLIFFAAQLPYFVSAFSDLLPAGFTYAGYARRGFFELLWVTAVNLALLFFLKRRVRPGGRARRVLSALLCGATLLLLGTAARKLGLYIGIFGLTRKRVWAAWAMALVGVVVLLALADEFRQLPLARALALLCCGWFFLLCAVNADSLVLRYNCAAWQAGRIEEMDVSAVDPVFAAGALYEIRWSASDAGLRQRCEEALGRAANRERLRAESGDRAAGFTLAGLRASRLAEKT</sequence>